<sequence>MIAFQHASALRTPSSFSRRSFNHISHIPHTTGGDSRTKFGPRLEGHMQRTNPKVPQPRVGERKVTKQLAGLVDGGFEEGQYEAALVSLDQIRSPEYSPLPAHIRQATCIALGVPTALRASVTAPRKQMGKGTDSRRTLFMPDDLPDTFETAPRYSPLPSRQAVDAARTLLFSFRATNSPASLLRAFPSYPLNPDPSAIRGRVEGADVDLDGEDSVIARVASLSVKSATSVWSMLKPGFVRWDIAVAEVEGKGKGTKRQPTNPKQESYEDGEDLSTPVSEGAWPVLEWLISLFERDAEMAEKEGKHIVLFCLSQQNKQHKGSGINLFTQLISLTSTTRFDLPMFVGALCGRIPIGDWVSLQTALEYLPDKQAYLHFKLLVCIQYLGHFSRPDGSVRAKRAAPRARGAGAEEKRLEESNVGDSVTRVYTIPNWKTTVGPLVSASHKGQKNVKICCEIKYELLVTYASLNNQQKPEGRDAGWDEELHDGSLQRTVEVVFSPTVVRDKEEAENVKLLGELLRDILFEA</sequence>
<accession>A0ACB6ZV65</accession>
<name>A0ACB6ZV65_THEGA</name>
<gene>
    <name evidence="1" type="ORF">BDM02DRAFT_2184490</name>
</gene>
<keyword evidence="2" id="KW-1185">Reference proteome</keyword>
<evidence type="ECO:0000313" key="1">
    <source>
        <dbReference type="EMBL" id="KAF9653198.1"/>
    </source>
</evidence>
<dbReference type="Proteomes" id="UP000886501">
    <property type="component" value="Unassembled WGS sequence"/>
</dbReference>
<reference evidence="1" key="1">
    <citation type="submission" date="2019-10" db="EMBL/GenBank/DDBJ databases">
        <authorList>
            <consortium name="DOE Joint Genome Institute"/>
            <person name="Kuo A."/>
            <person name="Miyauchi S."/>
            <person name="Kiss E."/>
            <person name="Drula E."/>
            <person name="Kohler A."/>
            <person name="Sanchez-Garcia M."/>
            <person name="Andreopoulos B."/>
            <person name="Barry K.W."/>
            <person name="Bonito G."/>
            <person name="Buee M."/>
            <person name="Carver A."/>
            <person name="Chen C."/>
            <person name="Cichocki N."/>
            <person name="Clum A."/>
            <person name="Culley D."/>
            <person name="Crous P.W."/>
            <person name="Fauchery L."/>
            <person name="Girlanda M."/>
            <person name="Hayes R."/>
            <person name="Keri Z."/>
            <person name="Labutti K."/>
            <person name="Lipzen A."/>
            <person name="Lombard V."/>
            <person name="Magnuson J."/>
            <person name="Maillard F."/>
            <person name="Morin E."/>
            <person name="Murat C."/>
            <person name="Nolan M."/>
            <person name="Ohm R."/>
            <person name="Pangilinan J."/>
            <person name="Pereira M."/>
            <person name="Perotto S."/>
            <person name="Peter M."/>
            <person name="Riley R."/>
            <person name="Sitrit Y."/>
            <person name="Stielow B."/>
            <person name="Szollosi G."/>
            <person name="Zifcakova L."/>
            <person name="Stursova M."/>
            <person name="Spatafora J.W."/>
            <person name="Tedersoo L."/>
            <person name="Vaario L.-M."/>
            <person name="Yamada A."/>
            <person name="Yan M."/>
            <person name="Wang P."/>
            <person name="Xu J."/>
            <person name="Bruns T."/>
            <person name="Baldrian P."/>
            <person name="Vilgalys R."/>
            <person name="Henrissat B."/>
            <person name="Grigoriev I.V."/>
            <person name="Hibbett D."/>
            <person name="Nagy L.G."/>
            <person name="Martin F.M."/>
        </authorList>
    </citation>
    <scope>NUCLEOTIDE SEQUENCE</scope>
    <source>
        <strain evidence="1">P2</strain>
    </source>
</reference>
<reference evidence="1" key="2">
    <citation type="journal article" date="2020" name="Nat. Commun.">
        <title>Large-scale genome sequencing of mycorrhizal fungi provides insights into the early evolution of symbiotic traits.</title>
        <authorList>
            <person name="Miyauchi S."/>
            <person name="Kiss E."/>
            <person name="Kuo A."/>
            <person name="Drula E."/>
            <person name="Kohler A."/>
            <person name="Sanchez-Garcia M."/>
            <person name="Morin E."/>
            <person name="Andreopoulos B."/>
            <person name="Barry K.W."/>
            <person name="Bonito G."/>
            <person name="Buee M."/>
            <person name="Carver A."/>
            <person name="Chen C."/>
            <person name="Cichocki N."/>
            <person name="Clum A."/>
            <person name="Culley D."/>
            <person name="Crous P.W."/>
            <person name="Fauchery L."/>
            <person name="Girlanda M."/>
            <person name="Hayes R.D."/>
            <person name="Keri Z."/>
            <person name="LaButti K."/>
            <person name="Lipzen A."/>
            <person name="Lombard V."/>
            <person name="Magnuson J."/>
            <person name="Maillard F."/>
            <person name="Murat C."/>
            <person name="Nolan M."/>
            <person name="Ohm R.A."/>
            <person name="Pangilinan J."/>
            <person name="Pereira M.F."/>
            <person name="Perotto S."/>
            <person name="Peter M."/>
            <person name="Pfister S."/>
            <person name="Riley R."/>
            <person name="Sitrit Y."/>
            <person name="Stielow J.B."/>
            <person name="Szollosi G."/>
            <person name="Zifcakova L."/>
            <person name="Stursova M."/>
            <person name="Spatafora J.W."/>
            <person name="Tedersoo L."/>
            <person name="Vaario L.M."/>
            <person name="Yamada A."/>
            <person name="Yan M."/>
            <person name="Wang P."/>
            <person name="Xu J."/>
            <person name="Bruns T."/>
            <person name="Baldrian P."/>
            <person name="Vilgalys R."/>
            <person name="Dunand C."/>
            <person name="Henrissat B."/>
            <person name="Grigoriev I.V."/>
            <person name="Hibbett D."/>
            <person name="Nagy L.G."/>
            <person name="Martin F.M."/>
        </authorList>
    </citation>
    <scope>NUCLEOTIDE SEQUENCE</scope>
    <source>
        <strain evidence="1">P2</strain>
    </source>
</reference>
<protein>
    <submittedName>
        <fullName evidence="1">Uncharacterized protein</fullName>
    </submittedName>
</protein>
<dbReference type="EMBL" id="MU117965">
    <property type="protein sequence ID" value="KAF9653198.1"/>
    <property type="molecule type" value="Genomic_DNA"/>
</dbReference>
<proteinExistence type="predicted"/>
<evidence type="ECO:0000313" key="2">
    <source>
        <dbReference type="Proteomes" id="UP000886501"/>
    </source>
</evidence>
<organism evidence="1 2">
    <name type="scientific">Thelephora ganbajun</name>
    <name type="common">Ganba fungus</name>
    <dbReference type="NCBI Taxonomy" id="370292"/>
    <lineage>
        <taxon>Eukaryota</taxon>
        <taxon>Fungi</taxon>
        <taxon>Dikarya</taxon>
        <taxon>Basidiomycota</taxon>
        <taxon>Agaricomycotina</taxon>
        <taxon>Agaricomycetes</taxon>
        <taxon>Thelephorales</taxon>
        <taxon>Thelephoraceae</taxon>
        <taxon>Thelephora</taxon>
    </lineage>
</organism>
<comment type="caution">
    <text evidence="1">The sequence shown here is derived from an EMBL/GenBank/DDBJ whole genome shotgun (WGS) entry which is preliminary data.</text>
</comment>